<evidence type="ECO:0000256" key="1">
    <source>
        <dbReference type="ARBA" id="ARBA00009775"/>
    </source>
</evidence>
<evidence type="ECO:0000256" key="8">
    <source>
        <dbReference type="ARBA" id="ARBA00023242"/>
    </source>
</evidence>
<comment type="caution">
    <text evidence="12">The sequence shown here is derived from an EMBL/GenBank/DDBJ whole genome shotgun (WGS) entry which is preliminary data.</text>
</comment>
<dbReference type="Pfam" id="PF25133">
    <property type="entry name" value="TYW2_N_2"/>
    <property type="match status" value="1"/>
</dbReference>
<protein>
    <recommendedName>
        <fullName evidence="10">tRNA (guanine(37)-N1)-methyltransferase</fullName>
        <ecNumber evidence="10">2.1.1.228</ecNumber>
    </recommendedName>
    <alternativeName>
        <fullName evidence="10">M1G-methyltransferase</fullName>
    </alternativeName>
    <alternativeName>
        <fullName evidence="10">tRNA [GM37] methyltransferase</fullName>
    </alternativeName>
    <alternativeName>
        <fullName evidence="10">tRNA methyltransferase 5 homolog</fullName>
    </alternativeName>
</protein>
<dbReference type="OMA" id="TARMETH"/>
<dbReference type="PROSITE" id="PS51684">
    <property type="entry name" value="SAM_MT_TRM5_TYW2"/>
    <property type="match status" value="1"/>
</dbReference>
<evidence type="ECO:0000256" key="9">
    <source>
        <dbReference type="ARBA" id="ARBA00047783"/>
    </source>
</evidence>
<dbReference type="Gene3D" id="3.30.300.110">
    <property type="entry name" value="Met-10+ protein-like domains"/>
    <property type="match status" value="1"/>
</dbReference>
<sequence>MEDQKIQNSQDTNQQNENQKEMLKLNRQIFNKNVNVCALIVPVKQITQVRKKISDHIIQLQNFKSIQDYYEQNQTKSQDKKLMYLGKEYNFKNFKEQSPAILKQTIEEFNLELIEKEIQLGYQNMTYQEVLNQIIPPEIGIPTGFEQVGSLAHFNLKPQQYQYQQIIGQVLIDKAPKIKTVVNKKEKLDNQFRTPELELMAGENTFECEVNEGKLVFNLNFQKVYWNSKNAHERDRTLSIISEKDTVLDMFCGVGPFALRAAKKGCNVIANDLNPECFEYLKKNTKRNKLEKKVLCLCDDARKVVHKFLNLEYLKEQQIPQQYWYFSQVYMNLPVDNIEFLDSFRGLLKLGDKSIWNKQNLPTIHIYCFVKGNGEEECKELITQRIKKQLPNFQKSDITHFINNKDINQNVRMYCLTFKLREEDALLDPLDLNIKNKDEKIKQNKNINQEQNILEKIQKKVKI</sequence>
<keyword evidence="4 10" id="KW-0808">Transferase</keyword>
<dbReference type="Proteomes" id="UP000054937">
    <property type="component" value="Unassembled WGS sequence"/>
</dbReference>
<dbReference type="InterPro" id="IPR056743">
    <property type="entry name" value="TRM5-TYW2-like_MTfase"/>
</dbReference>
<dbReference type="PANTHER" id="PTHR23245">
    <property type="entry name" value="TRNA METHYLTRANSFERASE"/>
    <property type="match status" value="1"/>
</dbReference>
<evidence type="ECO:0000313" key="12">
    <source>
        <dbReference type="EMBL" id="KRX03540.1"/>
    </source>
</evidence>
<comment type="similarity">
    <text evidence="1">Belongs to the class I-like SAM-binding methyltransferase superfamily. TRM5/TYW2 family.</text>
</comment>
<feature type="binding site" evidence="10">
    <location>
        <begin position="300"/>
        <end position="301"/>
    </location>
    <ligand>
        <name>S-adenosyl-L-methionine</name>
        <dbReference type="ChEBI" id="CHEBI:59789"/>
    </ligand>
</feature>
<feature type="binding site" evidence="10">
    <location>
        <position position="332"/>
    </location>
    <ligand>
        <name>S-adenosyl-L-methionine</name>
        <dbReference type="ChEBI" id="CHEBI:59789"/>
    </ligand>
</feature>
<dbReference type="GO" id="GO:0052906">
    <property type="term" value="F:tRNA (guanine(37)-N1)-methyltransferase activity"/>
    <property type="evidence" value="ECO:0007669"/>
    <property type="project" value="UniProtKB-UniRule"/>
</dbReference>
<dbReference type="GO" id="GO:0005759">
    <property type="term" value="C:mitochondrial matrix"/>
    <property type="evidence" value="ECO:0007669"/>
    <property type="project" value="UniProtKB-SubCell"/>
</dbReference>
<keyword evidence="5 10" id="KW-0949">S-adenosyl-L-methionine</keyword>
<keyword evidence="2 10" id="KW-0963">Cytoplasm</keyword>
<keyword evidence="8 10" id="KW-0539">Nucleus</keyword>
<dbReference type="SUPFAM" id="SSF53335">
    <property type="entry name" value="S-adenosyl-L-methionine-dependent methyltransferases"/>
    <property type="match status" value="1"/>
</dbReference>
<comment type="subunit">
    <text evidence="10">Monomer.</text>
</comment>
<dbReference type="GO" id="GO:0002939">
    <property type="term" value="P:tRNA N1-guanine methylation"/>
    <property type="evidence" value="ECO:0007669"/>
    <property type="project" value="TreeGrafter"/>
</dbReference>
<keyword evidence="6 10" id="KW-0819">tRNA processing</keyword>
<proteinExistence type="inferred from homology"/>
<evidence type="ECO:0000256" key="4">
    <source>
        <dbReference type="ARBA" id="ARBA00022679"/>
    </source>
</evidence>
<evidence type="ECO:0000256" key="5">
    <source>
        <dbReference type="ARBA" id="ARBA00022691"/>
    </source>
</evidence>
<evidence type="ECO:0000256" key="6">
    <source>
        <dbReference type="ARBA" id="ARBA00022694"/>
    </source>
</evidence>
<dbReference type="OrthoDB" id="408788at2759"/>
<dbReference type="CDD" id="cd02440">
    <property type="entry name" value="AdoMet_MTases"/>
    <property type="match status" value="1"/>
</dbReference>
<feature type="binding site" evidence="10">
    <location>
        <begin position="272"/>
        <end position="273"/>
    </location>
    <ligand>
        <name>S-adenosyl-L-methionine</name>
        <dbReference type="ChEBI" id="CHEBI:59789"/>
    </ligand>
</feature>
<feature type="binding site" evidence="10">
    <location>
        <position position="234"/>
    </location>
    <ligand>
        <name>S-adenosyl-L-methionine</name>
        <dbReference type="ChEBI" id="CHEBI:59789"/>
    </ligand>
</feature>
<dbReference type="PANTHER" id="PTHR23245:SF43">
    <property type="entry name" value="TRNA (GUANINE(37)-N1)-METHYLTRANSFERASE 2"/>
    <property type="match status" value="1"/>
</dbReference>
<dbReference type="FunFam" id="3.30.300.110:FF:000001">
    <property type="entry name" value="tRNA (guanine(37)-N1)-methyltransferase"/>
    <property type="match status" value="1"/>
</dbReference>
<keyword evidence="7 10" id="KW-0496">Mitochondrion</keyword>
<keyword evidence="13" id="KW-1185">Reference proteome</keyword>
<dbReference type="InterPro" id="IPR056744">
    <property type="entry name" value="TRM5/TYW2-like_N"/>
</dbReference>
<comment type="catalytic activity">
    <reaction evidence="9 10">
        <text>guanosine(37) in tRNA + S-adenosyl-L-methionine = N(1)-methylguanosine(37) in tRNA + S-adenosyl-L-homocysteine + H(+)</text>
        <dbReference type="Rhea" id="RHEA:36899"/>
        <dbReference type="Rhea" id="RHEA-COMP:10145"/>
        <dbReference type="Rhea" id="RHEA-COMP:10147"/>
        <dbReference type="ChEBI" id="CHEBI:15378"/>
        <dbReference type="ChEBI" id="CHEBI:57856"/>
        <dbReference type="ChEBI" id="CHEBI:59789"/>
        <dbReference type="ChEBI" id="CHEBI:73542"/>
        <dbReference type="ChEBI" id="CHEBI:74269"/>
        <dbReference type="EC" id="2.1.1.228"/>
    </reaction>
</comment>
<dbReference type="InParanoid" id="A0A0V0QMT1"/>
<dbReference type="GO" id="GO:0070901">
    <property type="term" value="P:mitochondrial tRNA methylation"/>
    <property type="evidence" value="ECO:0007669"/>
    <property type="project" value="UniProtKB-ARBA"/>
</dbReference>
<evidence type="ECO:0000313" key="13">
    <source>
        <dbReference type="Proteomes" id="UP000054937"/>
    </source>
</evidence>
<keyword evidence="3 10" id="KW-0489">Methyltransferase</keyword>
<dbReference type="InterPro" id="IPR029063">
    <property type="entry name" value="SAM-dependent_MTases_sf"/>
</dbReference>
<dbReference type="Gene3D" id="3.40.50.150">
    <property type="entry name" value="Vaccinia Virus protein VP39"/>
    <property type="match status" value="1"/>
</dbReference>
<dbReference type="InterPro" id="IPR030382">
    <property type="entry name" value="MeTrfase_TRM5/TYW2"/>
</dbReference>
<reference evidence="12 13" key="1">
    <citation type="journal article" date="2015" name="Sci. Rep.">
        <title>Genome of the facultative scuticociliatosis pathogen Pseudocohnilembus persalinus provides insight into its virulence through horizontal gene transfer.</title>
        <authorList>
            <person name="Xiong J."/>
            <person name="Wang G."/>
            <person name="Cheng J."/>
            <person name="Tian M."/>
            <person name="Pan X."/>
            <person name="Warren A."/>
            <person name="Jiang C."/>
            <person name="Yuan D."/>
            <person name="Miao W."/>
        </authorList>
    </citation>
    <scope>NUCLEOTIDE SEQUENCE [LARGE SCALE GENOMIC DNA]</scope>
    <source>
        <strain evidence="12">36N120E</strain>
    </source>
</reference>
<evidence type="ECO:0000256" key="10">
    <source>
        <dbReference type="HAMAP-Rule" id="MF_03152"/>
    </source>
</evidence>
<evidence type="ECO:0000259" key="11">
    <source>
        <dbReference type="PROSITE" id="PS51684"/>
    </source>
</evidence>
<evidence type="ECO:0000256" key="3">
    <source>
        <dbReference type="ARBA" id="ARBA00022603"/>
    </source>
</evidence>
<evidence type="ECO:0000256" key="7">
    <source>
        <dbReference type="ARBA" id="ARBA00023128"/>
    </source>
</evidence>
<accession>A0A0V0QMT1</accession>
<comment type="subcellular location">
    <subcellularLocation>
        <location evidence="10">Mitochondrion matrix</location>
    </subcellularLocation>
    <subcellularLocation>
        <location evidence="10">Nucleus</location>
    </subcellularLocation>
    <subcellularLocation>
        <location evidence="10">Cytoplasm</location>
    </subcellularLocation>
    <text evidence="10">Predominantly in the mitochondria and in the nucleus.</text>
</comment>
<dbReference type="Pfam" id="PF02475">
    <property type="entry name" value="TRM5-TYW2_MTfase"/>
    <property type="match status" value="1"/>
</dbReference>
<name>A0A0V0QMT1_PSEPJ</name>
<dbReference type="GO" id="GO:0005634">
    <property type="term" value="C:nucleus"/>
    <property type="evidence" value="ECO:0007669"/>
    <property type="project" value="UniProtKB-SubCell"/>
</dbReference>
<comment type="function">
    <text evidence="10">Specifically methylates the N1 position of guanosine-37 in various cytoplasmic and mitochondrial tRNAs. Methylation is not dependent on the nature of the nucleoside 5' of the target nucleoside. This is the first step in the biosynthesis of wybutosine (yW), a modified base adjacent to the anticodon of tRNAs and required for accurate decoding.</text>
</comment>
<dbReference type="EC" id="2.1.1.228" evidence="10"/>
<feature type="domain" description="SAM-dependent methyltransferase TRM5/TYW2-type" evidence="11">
    <location>
        <begin position="145"/>
        <end position="422"/>
    </location>
</feature>
<gene>
    <name evidence="12" type="ORF">PPERSA_02919</name>
</gene>
<organism evidence="12 13">
    <name type="scientific">Pseudocohnilembus persalinus</name>
    <name type="common">Ciliate</name>
    <dbReference type="NCBI Taxonomy" id="266149"/>
    <lineage>
        <taxon>Eukaryota</taxon>
        <taxon>Sar</taxon>
        <taxon>Alveolata</taxon>
        <taxon>Ciliophora</taxon>
        <taxon>Intramacronucleata</taxon>
        <taxon>Oligohymenophorea</taxon>
        <taxon>Scuticociliatia</taxon>
        <taxon>Philasterida</taxon>
        <taxon>Pseudocohnilembidae</taxon>
        <taxon>Pseudocohnilembus</taxon>
    </lineage>
</organism>
<evidence type="ECO:0000256" key="2">
    <source>
        <dbReference type="ARBA" id="ARBA00022490"/>
    </source>
</evidence>
<dbReference type="HAMAP" id="MF_03152">
    <property type="entry name" value="TRM5"/>
    <property type="match status" value="1"/>
</dbReference>
<comment type="similarity">
    <text evidence="10">Belongs to the TRM5 / TYW2 family.</text>
</comment>
<dbReference type="InterPro" id="IPR025792">
    <property type="entry name" value="tRNA_Gua_MeTrfase_euk"/>
</dbReference>
<dbReference type="AlphaFoldDB" id="A0A0V0QMT1"/>
<dbReference type="EMBL" id="LDAU01000131">
    <property type="protein sequence ID" value="KRX03540.1"/>
    <property type="molecule type" value="Genomic_DNA"/>
</dbReference>